<dbReference type="RefSeq" id="WP_166280272.1">
    <property type="nucleotide sequence ID" value="NZ_JTHE03000024.1"/>
</dbReference>
<organism evidence="4 5">
    <name type="scientific">Lyngbya confervoides BDU141951</name>
    <dbReference type="NCBI Taxonomy" id="1574623"/>
    <lineage>
        <taxon>Bacteria</taxon>
        <taxon>Bacillati</taxon>
        <taxon>Cyanobacteriota</taxon>
        <taxon>Cyanophyceae</taxon>
        <taxon>Oscillatoriophycideae</taxon>
        <taxon>Oscillatoriales</taxon>
        <taxon>Microcoleaceae</taxon>
        <taxon>Lyngbya</taxon>
    </lineage>
</organism>
<evidence type="ECO:0000256" key="2">
    <source>
        <dbReference type="ARBA" id="ARBA00023002"/>
    </source>
</evidence>
<name>A0ABD4T010_9CYAN</name>
<sequence length="241" mass="25949">MTRVKGQSALITGASRGIGRASAIAFAKAGYRIGLISRNQSALEAVAQEIHHLGGEAVVMAMDLTEVSQIPQRLTAFQAELGEVEVLVNNAGMAYTGALAEMPLEQWQQLMTLNLTSVFQCIQSILPQMRHRQRGTIVNVISVAGKQAFPDWGAYCASKFGLMGLTKSLAQEERTHGIRVIAFCPGAVNTPLWDTDTVDADFDRAAMLTPSDVAQAMVQTVTLPHHAVVEEIVLMPNAGTF</sequence>
<evidence type="ECO:0000256" key="1">
    <source>
        <dbReference type="ARBA" id="ARBA00006484"/>
    </source>
</evidence>
<dbReference type="EMBL" id="JTHE03000024">
    <property type="protein sequence ID" value="MCM1981969.1"/>
    <property type="molecule type" value="Genomic_DNA"/>
</dbReference>
<dbReference type="PROSITE" id="PS00061">
    <property type="entry name" value="ADH_SHORT"/>
    <property type="match status" value="1"/>
</dbReference>
<comment type="caution">
    <text evidence="4">The sequence shown here is derived from an EMBL/GenBank/DDBJ whole genome shotgun (WGS) entry which is preliminary data.</text>
</comment>
<accession>A0ABD4T010</accession>
<dbReference type="InterPro" id="IPR002347">
    <property type="entry name" value="SDR_fam"/>
</dbReference>
<keyword evidence="5" id="KW-1185">Reference proteome</keyword>
<dbReference type="SUPFAM" id="SSF51735">
    <property type="entry name" value="NAD(P)-binding Rossmann-fold domains"/>
    <property type="match status" value="1"/>
</dbReference>
<dbReference type="InterPro" id="IPR036291">
    <property type="entry name" value="NAD(P)-bd_dom_sf"/>
</dbReference>
<protein>
    <submittedName>
        <fullName evidence="4">SDR family oxidoreductase</fullName>
    </submittedName>
</protein>
<evidence type="ECO:0000256" key="3">
    <source>
        <dbReference type="RuleBase" id="RU000363"/>
    </source>
</evidence>
<evidence type="ECO:0000313" key="5">
    <source>
        <dbReference type="Proteomes" id="UP000031561"/>
    </source>
</evidence>
<proteinExistence type="inferred from homology"/>
<dbReference type="PRINTS" id="PR00081">
    <property type="entry name" value="GDHRDH"/>
</dbReference>
<dbReference type="NCBIfam" id="NF005672">
    <property type="entry name" value="PRK07454.1"/>
    <property type="match status" value="1"/>
</dbReference>
<dbReference type="InterPro" id="IPR020904">
    <property type="entry name" value="Sc_DH/Rdtase_CS"/>
</dbReference>
<dbReference type="PANTHER" id="PTHR44196">
    <property type="entry name" value="DEHYDROGENASE/REDUCTASE SDR FAMILY MEMBER 7B"/>
    <property type="match status" value="1"/>
</dbReference>
<dbReference type="AlphaFoldDB" id="A0ABD4T010"/>
<dbReference type="Gene3D" id="3.40.50.720">
    <property type="entry name" value="NAD(P)-binding Rossmann-like Domain"/>
    <property type="match status" value="1"/>
</dbReference>
<reference evidence="4 5" key="1">
    <citation type="journal article" date="2015" name="Genome Announc.">
        <title>Draft Genome Sequence of Filamentous Marine Cyanobacterium Lyngbya confervoides Strain BDU141951.</title>
        <authorList>
            <person name="Chandrababunaidu M.M."/>
            <person name="Sen D."/>
            <person name="Tripathy S."/>
        </authorList>
    </citation>
    <scope>NUCLEOTIDE SEQUENCE [LARGE SCALE GENOMIC DNA]</scope>
    <source>
        <strain evidence="4 5">BDU141951</strain>
    </source>
</reference>
<dbReference type="PANTHER" id="PTHR44196:SF1">
    <property type="entry name" value="DEHYDROGENASE_REDUCTASE SDR FAMILY MEMBER 7B"/>
    <property type="match status" value="1"/>
</dbReference>
<evidence type="ECO:0000313" key="4">
    <source>
        <dbReference type="EMBL" id="MCM1981969.1"/>
    </source>
</evidence>
<dbReference type="Proteomes" id="UP000031561">
    <property type="component" value="Unassembled WGS sequence"/>
</dbReference>
<comment type="similarity">
    <text evidence="1 3">Belongs to the short-chain dehydrogenases/reductases (SDR) family.</text>
</comment>
<dbReference type="FunFam" id="3.40.50.720:FF:000047">
    <property type="entry name" value="NADP-dependent L-serine/L-allo-threonine dehydrogenase"/>
    <property type="match status" value="1"/>
</dbReference>
<dbReference type="PIRSF" id="PIRSF000126">
    <property type="entry name" value="11-beta-HSD1"/>
    <property type="match status" value="1"/>
</dbReference>
<dbReference type="PRINTS" id="PR00080">
    <property type="entry name" value="SDRFAMILY"/>
</dbReference>
<gene>
    <name evidence="4" type="ORF">QQ91_0003860</name>
</gene>
<dbReference type="Pfam" id="PF00106">
    <property type="entry name" value="adh_short"/>
    <property type="match status" value="1"/>
</dbReference>
<keyword evidence="2" id="KW-0560">Oxidoreductase</keyword>
<dbReference type="GO" id="GO:0016616">
    <property type="term" value="F:oxidoreductase activity, acting on the CH-OH group of donors, NAD or NADP as acceptor"/>
    <property type="evidence" value="ECO:0007669"/>
    <property type="project" value="UniProtKB-ARBA"/>
</dbReference>
<dbReference type="CDD" id="cd05233">
    <property type="entry name" value="SDR_c"/>
    <property type="match status" value="1"/>
</dbReference>